<dbReference type="PROSITE" id="PS51384">
    <property type="entry name" value="FAD_FR"/>
    <property type="match status" value="1"/>
</dbReference>
<dbReference type="Proteomes" id="UP000239895">
    <property type="component" value="Unassembled WGS sequence"/>
</dbReference>
<dbReference type="PANTHER" id="PTHR30157:SF0">
    <property type="entry name" value="NADPH-DEPENDENT FERRIC-CHELATE REDUCTASE"/>
    <property type="match status" value="1"/>
</dbReference>
<dbReference type="PANTHER" id="PTHR30157">
    <property type="entry name" value="FERRIC REDUCTASE, NADPH-DEPENDENT"/>
    <property type="match status" value="1"/>
</dbReference>
<dbReference type="InterPro" id="IPR039261">
    <property type="entry name" value="FNR_nucleotide-bd"/>
</dbReference>
<dbReference type="Gene3D" id="2.40.30.10">
    <property type="entry name" value="Translation factors"/>
    <property type="match status" value="1"/>
</dbReference>
<dbReference type="Gene3D" id="3.40.50.80">
    <property type="entry name" value="Nucleotide-binding domain of ferredoxin-NADP reductase (FNR) module"/>
    <property type="match status" value="1"/>
</dbReference>
<dbReference type="InterPro" id="IPR017927">
    <property type="entry name" value="FAD-bd_FR_type"/>
</dbReference>
<comment type="caution">
    <text evidence="2">The sequence shown here is derived from an EMBL/GenBank/DDBJ whole genome shotgun (WGS) entry which is preliminary data.</text>
</comment>
<gene>
    <name evidence="2" type="ORF">BCL65_10885</name>
</gene>
<dbReference type="InterPro" id="IPR007037">
    <property type="entry name" value="SIP_rossman_dom"/>
</dbReference>
<dbReference type="CDD" id="cd06193">
    <property type="entry name" value="siderophore_interacting"/>
    <property type="match status" value="1"/>
</dbReference>
<proteinExistence type="predicted"/>
<accession>A0ABX5EG50</accession>
<dbReference type="Pfam" id="PF08021">
    <property type="entry name" value="FAD_binding_9"/>
    <property type="match status" value="1"/>
</dbReference>
<sequence>MSSHHGRKPVDPQVVVAEVVTTKQVTPHMMRVTLGGLDRFTPLGFDQWFRLFLQRSGQDMLRPPTRSSEWGWYLQYLATPRSRRPWVRNYTVRAARPDLGEIDVDFVIHADAEGSSGPAADFATTARTGDTVGLLDQGATYDPQHPHDWTLLVGDETALPAVAGICESLPADARGIAVVEVPTADDQQDFRAPSGVEVRWVARDETTGADAVPGQAALAEVRRLTLPDGVGSAYAAGEAGLATGVRRHLVAAGMPKAHITFLGYWRHGKPAAG</sequence>
<evidence type="ECO:0000259" key="1">
    <source>
        <dbReference type="PROSITE" id="PS51384"/>
    </source>
</evidence>
<dbReference type="RefSeq" id="WP_106268470.1">
    <property type="nucleotide sequence ID" value="NZ_PVTX01000008.1"/>
</dbReference>
<protein>
    <submittedName>
        <fullName evidence="2">NADPH-dependent ferric siderophore reductase</fullName>
    </submittedName>
</protein>
<feature type="domain" description="FAD-binding FR-type" evidence="1">
    <location>
        <begin position="12"/>
        <end position="146"/>
    </location>
</feature>
<dbReference type="InterPro" id="IPR013113">
    <property type="entry name" value="SIP_FAD-bd"/>
</dbReference>
<dbReference type="InterPro" id="IPR039374">
    <property type="entry name" value="SIP_fam"/>
</dbReference>
<evidence type="ECO:0000313" key="3">
    <source>
        <dbReference type="Proteomes" id="UP000239895"/>
    </source>
</evidence>
<evidence type="ECO:0000313" key="2">
    <source>
        <dbReference type="EMBL" id="PRZ05106.1"/>
    </source>
</evidence>
<organism evidence="2 3">
    <name type="scientific">Isoptericola halotolerans</name>
    <dbReference type="NCBI Taxonomy" id="300560"/>
    <lineage>
        <taxon>Bacteria</taxon>
        <taxon>Bacillati</taxon>
        <taxon>Actinomycetota</taxon>
        <taxon>Actinomycetes</taxon>
        <taxon>Micrococcales</taxon>
        <taxon>Promicromonosporaceae</taxon>
        <taxon>Isoptericola</taxon>
    </lineage>
</organism>
<dbReference type="Pfam" id="PF04954">
    <property type="entry name" value="SIP"/>
    <property type="match status" value="1"/>
</dbReference>
<reference evidence="2 3" key="1">
    <citation type="submission" date="2018-03" db="EMBL/GenBank/DDBJ databases">
        <title>Comparative analysis of microorganisms from saline springs in Andes Mountain Range, Colombia.</title>
        <authorList>
            <person name="Rubin E."/>
        </authorList>
    </citation>
    <scope>NUCLEOTIDE SEQUENCE [LARGE SCALE GENOMIC DNA]</scope>
    <source>
        <strain evidence="2 3">CG 23</strain>
    </source>
</reference>
<name>A0ABX5EG50_9MICO</name>
<keyword evidence="3" id="KW-1185">Reference proteome</keyword>
<dbReference type="EMBL" id="PVTX01000008">
    <property type="protein sequence ID" value="PRZ05106.1"/>
    <property type="molecule type" value="Genomic_DNA"/>
</dbReference>